<feature type="region of interest" description="Disordered" evidence="8">
    <location>
        <begin position="761"/>
        <end position="784"/>
    </location>
</feature>
<dbReference type="Gene3D" id="2.30.30.140">
    <property type="match status" value="1"/>
</dbReference>
<name>A0AAV5DQJ7_ELECO</name>
<dbReference type="GO" id="GO:0006397">
    <property type="term" value="P:mRNA processing"/>
    <property type="evidence" value="ECO:0007669"/>
    <property type="project" value="UniProtKB-KW"/>
</dbReference>
<feature type="compositionally biased region" description="Pro residues" evidence="8">
    <location>
        <begin position="1071"/>
        <end position="1142"/>
    </location>
</feature>
<keyword evidence="2" id="KW-0217">Developmental protein</keyword>
<keyword evidence="5" id="KW-0287">Flowering</keyword>
<dbReference type="SMART" id="SM00582">
    <property type="entry name" value="RPR"/>
    <property type="match status" value="1"/>
</dbReference>
<reference evidence="11" key="1">
    <citation type="journal article" date="2018" name="DNA Res.">
        <title>Multiple hybrid de novo genome assembly of finger millet, an orphan allotetraploid crop.</title>
        <authorList>
            <person name="Hatakeyama M."/>
            <person name="Aluri S."/>
            <person name="Balachadran M.T."/>
            <person name="Sivarajan S.R."/>
            <person name="Patrignani A."/>
            <person name="Gruter S."/>
            <person name="Poveda L."/>
            <person name="Shimizu-Inatsugi R."/>
            <person name="Baeten J."/>
            <person name="Francoijs K.J."/>
            <person name="Nataraja K.N."/>
            <person name="Reddy Y.A.N."/>
            <person name="Phadnis S."/>
            <person name="Ravikumar R.L."/>
            <person name="Schlapbach R."/>
            <person name="Sreeman S.M."/>
            <person name="Shimizu K.K."/>
        </authorList>
    </citation>
    <scope>NUCLEOTIDE SEQUENCE</scope>
</reference>
<feature type="compositionally biased region" description="Basic and acidic residues" evidence="8">
    <location>
        <begin position="365"/>
        <end position="400"/>
    </location>
</feature>
<comment type="caution">
    <text evidence="11">The sequence shown here is derived from an EMBL/GenBank/DDBJ whole genome shotgun (WGS) entry which is preliminary data.</text>
</comment>
<feature type="region of interest" description="Disordered" evidence="8">
    <location>
        <begin position="250"/>
        <end position="693"/>
    </location>
</feature>
<evidence type="ECO:0000256" key="7">
    <source>
        <dbReference type="ARBA" id="ARBA00023242"/>
    </source>
</evidence>
<evidence type="ECO:0008006" key="13">
    <source>
        <dbReference type="Google" id="ProtNLM"/>
    </source>
</evidence>
<dbReference type="InterPro" id="IPR006569">
    <property type="entry name" value="CID_dom"/>
</dbReference>
<dbReference type="InterPro" id="IPR000313">
    <property type="entry name" value="PWWP_dom"/>
</dbReference>
<feature type="region of interest" description="Disordered" evidence="8">
    <location>
        <begin position="118"/>
        <end position="210"/>
    </location>
</feature>
<feature type="compositionally biased region" description="Polar residues" evidence="8">
    <location>
        <begin position="401"/>
        <end position="415"/>
    </location>
</feature>
<dbReference type="FunFam" id="1.25.40.90:FF:000037">
    <property type="entry name" value="Enhancer of ag-4 2"/>
    <property type="match status" value="1"/>
</dbReference>
<evidence type="ECO:0000256" key="6">
    <source>
        <dbReference type="ARBA" id="ARBA00023163"/>
    </source>
</evidence>
<dbReference type="AlphaFoldDB" id="A0AAV5DQJ7"/>
<dbReference type="PROSITE" id="PS51391">
    <property type="entry name" value="CID"/>
    <property type="match status" value="1"/>
</dbReference>
<keyword evidence="6" id="KW-0804">Transcription</keyword>
<evidence type="ECO:0000256" key="1">
    <source>
        <dbReference type="ARBA" id="ARBA00004123"/>
    </source>
</evidence>
<sequence length="1255" mass="135087">MPPGGRRGAKAGRKWTKEPQLGDLVLARVKGYPPWPAKVSRAEDWGHAPMPRKFFVYFYGSKEIGFVTLADLQEFTEKAKNELLDRAPSIKLPKKYASSFSEAVEQICKDYDELPKSSEAANSTLPDRSGKPSEHLVKSSDGSETPGPGQMEVDSPIDNSDTESEGRKDICHERGGPSLAVSQKKKTLGKNPNLCKTKKSAASKSAHSLTSVNAEMQAEVQKVEKESHPRDGFLLDPSLEVVCALEVPKKSKANKQLQNAERNENKCADTGGSTGRIDPDASSDVLDMSADKESRGFKKSKLAAKQSLPNDSEKRDHNKVVHGKPDKQPIGKSSAGLSSNKKPLPGSGQRKLDSHTGTPAAKRPRLMDRANETVKAGTKSEPELIVHNGDDSAVKHERSTARQTESNSVPKTGTSDIHRSGSVISPVSRVHSEGLKPASGSATQSTVADSAKKGSIMEDGSDRQSAKTKRRACRFDDAEEEGQRTPLHRTSAKSFPAHVVPANKPGAQGKFSSQASNSSVKVSGGAREEKPRSVGMSPVKHEPVGSSPKQGKMHAKQQMGGRRSITGLIDTSAGSGNKINLADRKSSGQIKMPTSSELKKVQSASSKLPHQTTVNSHSRPQAASEKNSSLLKSEHSKAKHKSGSQIASAVEKKVSATLLTERTGKRDHLKEERYKSNFDDKSAASSEPNPDSVKSMKHLIAAAQARRNLIASSHGKIDESLVDNGGFPGLSPSPVLHLPSTSRIALPESPSQRIVLNDPTELDHEQGKSPKPRQTSGSPTGGTDAVIARDALEGMIETLSRTKDSIGRATRHAIECSKYGISGEIVELLIQKLESEPNLHRRIDLLFLVDSITQFSHSHKGAAGASYVPTVQAALPRILGAAAPPGANARENRRQCLKVLRLWLERKIMPEDILRIYISDIEVPSDDTNTSFILKRPSRAERSVDDPIREMDDMLVDEYGSNTTIELSGFLSSKVFENDEDFLQNNGPSPFILRTVESDGIQENEDTVASTSVMILSETVTTDAAVENALELLTNKEQTDGAVPIEQDSKKESSSEQALIDQKELPLLFEGPPPLPSESPPPPPPLPPSPPPPTPPPPPPLSPASPPPPPPPLPPGPPPQPAPPPLPTQIPPLPSIPPPIPSSPSSLGYQPPAPEHFRTSNGNQQNQITGNAPMPAVGNTANFIPGGSINGQATVNFVPPMPAEYGNSNVFMAPQASNSNYQFRARLAYLFSKAISVPFHLHKLHQFIPMLVLHM</sequence>
<dbReference type="Proteomes" id="UP001054889">
    <property type="component" value="Unassembled WGS sequence"/>
</dbReference>
<dbReference type="Pfam" id="PF00855">
    <property type="entry name" value="PWWP"/>
    <property type="match status" value="1"/>
</dbReference>
<dbReference type="SUPFAM" id="SSF63748">
    <property type="entry name" value="Tudor/PWWP/MBT"/>
    <property type="match status" value="1"/>
</dbReference>
<dbReference type="GO" id="GO:0009908">
    <property type="term" value="P:flower development"/>
    <property type="evidence" value="ECO:0007669"/>
    <property type="project" value="UniProtKB-KW"/>
</dbReference>
<feature type="compositionally biased region" description="Basic and acidic residues" evidence="8">
    <location>
        <begin position="128"/>
        <end position="138"/>
    </location>
</feature>
<feature type="compositionally biased region" description="Basic and acidic residues" evidence="8">
    <location>
        <begin position="164"/>
        <end position="175"/>
    </location>
</feature>
<reference evidence="11" key="2">
    <citation type="submission" date="2021-12" db="EMBL/GenBank/DDBJ databases">
        <title>Resequencing data analysis of finger millet.</title>
        <authorList>
            <person name="Hatakeyama M."/>
            <person name="Aluri S."/>
            <person name="Balachadran M.T."/>
            <person name="Sivarajan S.R."/>
            <person name="Poveda L."/>
            <person name="Shimizu-Inatsugi R."/>
            <person name="Schlapbach R."/>
            <person name="Sreeman S.M."/>
            <person name="Shimizu K.K."/>
        </authorList>
    </citation>
    <scope>NUCLEOTIDE SEQUENCE</scope>
</reference>
<dbReference type="PANTHER" id="PTHR12550:SF70">
    <property type="entry name" value="JIL-1 ANCHORING AND STABILIZING PROTEIN, ISOFORM A"/>
    <property type="match status" value="1"/>
</dbReference>
<dbReference type="Gene3D" id="1.25.40.90">
    <property type="match status" value="1"/>
</dbReference>
<feature type="compositionally biased region" description="Polar residues" evidence="8">
    <location>
        <begin position="587"/>
        <end position="631"/>
    </location>
</feature>
<keyword evidence="7" id="KW-0539">Nucleus</keyword>
<proteinExistence type="predicted"/>
<protein>
    <recommendedName>
        <fullName evidence="13">ENHANCER OF AG-4 protein 2</fullName>
    </recommendedName>
</protein>
<feature type="region of interest" description="Disordered" evidence="8">
    <location>
        <begin position="1035"/>
        <end position="1179"/>
    </location>
</feature>
<evidence type="ECO:0000313" key="11">
    <source>
        <dbReference type="EMBL" id="GJN12691.1"/>
    </source>
</evidence>
<dbReference type="PANTHER" id="PTHR12550">
    <property type="entry name" value="HEPATOMA-DERIVED GROWTH FACTOR-RELATED"/>
    <property type="match status" value="1"/>
</dbReference>
<evidence type="ECO:0000256" key="4">
    <source>
        <dbReference type="ARBA" id="ARBA00023015"/>
    </source>
</evidence>
<dbReference type="PRINTS" id="PR01217">
    <property type="entry name" value="PRICHEXTENSN"/>
</dbReference>
<accession>A0AAV5DQJ7</accession>
<evidence type="ECO:0000259" key="10">
    <source>
        <dbReference type="PROSITE" id="PS51391"/>
    </source>
</evidence>
<evidence type="ECO:0000256" key="8">
    <source>
        <dbReference type="SAM" id="MobiDB-lite"/>
    </source>
</evidence>
<comment type="subcellular location">
    <subcellularLocation>
        <location evidence="1">Nucleus</location>
    </subcellularLocation>
</comment>
<evidence type="ECO:0000259" key="9">
    <source>
        <dbReference type="PROSITE" id="PS50812"/>
    </source>
</evidence>
<dbReference type="SMART" id="SM00293">
    <property type="entry name" value="PWWP"/>
    <property type="match status" value="1"/>
</dbReference>
<feature type="domain" description="PWWP" evidence="9">
    <location>
        <begin position="21"/>
        <end position="78"/>
    </location>
</feature>
<dbReference type="InterPro" id="IPR008942">
    <property type="entry name" value="ENTH_VHS"/>
</dbReference>
<evidence type="ECO:0000256" key="5">
    <source>
        <dbReference type="ARBA" id="ARBA00023089"/>
    </source>
</evidence>
<organism evidence="11 12">
    <name type="scientific">Eleusine coracana subsp. coracana</name>
    <dbReference type="NCBI Taxonomy" id="191504"/>
    <lineage>
        <taxon>Eukaryota</taxon>
        <taxon>Viridiplantae</taxon>
        <taxon>Streptophyta</taxon>
        <taxon>Embryophyta</taxon>
        <taxon>Tracheophyta</taxon>
        <taxon>Spermatophyta</taxon>
        <taxon>Magnoliopsida</taxon>
        <taxon>Liliopsida</taxon>
        <taxon>Poales</taxon>
        <taxon>Poaceae</taxon>
        <taxon>PACMAD clade</taxon>
        <taxon>Chloridoideae</taxon>
        <taxon>Cynodonteae</taxon>
        <taxon>Eleusininae</taxon>
        <taxon>Eleusine</taxon>
    </lineage>
</organism>
<evidence type="ECO:0000256" key="3">
    <source>
        <dbReference type="ARBA" id="ARBA00022664"/>
    </source>
</evidence>
<dbReference type="Pfam" id="PF04818">
    <property type="entry name" value="CID"/>
    <property type="match status" value="1"/>
</dbReference>
<dbReference type="PROSITE" id="PS50812">
    <property type="entry name" value="PWWP"/>
    <property type="match status" value="1"/>
</dbReference>
<feature type="compositionally biased region" description="Low complexity" evidence="8">
    <location>
        <begin position="512"/>
        <end position="523"/>
    </location>
</feature>
<feature type="domain" description="CID" evidence="10">
    <location>
        <begin position="784"/>
        <end position="925"/>
    </location>
</feature>
<gene>
    <name evidence="11" type="primary">ga30994</name>
    <name evidence="11" type="ORF">PR202_ga30994</name>
</gene>
<keyword evidence="3" id="KW-0507">mRNA processing</keyword>
<feature type="compositionally biased region" description="Basic and acidic residues" evidence="8">
    <location>
        <begin position="450"/>
        <end position="465"/>
    </location>
</feature>
<dbReference type="GO" id="GO:0005634">
    <property type="term" value="C:nucleus"/>
    <property type="evidence" value="ECO:0007669"/>
    <property type="project" value="UniProtKB-SubCell"/>
</dbReference>
<evidence type="ECO:0000313" key="12">
    <source>
        <dbReference type="Proteomes" id="UP001054889"/>
    </source>
</evidence>
<feature type="compositionally biased region" description="Basic and acidic residues" evidence="8">
    <location>
        <begin position="662"/>
        <end position="682"/>
    </location>
</feature>
<feature type="compositionally biased region" description="Polar residues" evidence="8">
    <location>
        <begin position="1159"/>
        <end position="1170"/>
    </location>
</feature>
<feature type="compositionally biased region" description="Basic and acidic residues" evidence="8">
    <location>
        <begin position="311"/>
        <end position="329"/>
    </location>
</feature>
<keyword evidence="12" id="KW-1185">Reference proteome</keyword>
<dbReference type="EMBL" id="BQKI01000023">
    <property type="protein sequence ID" value="GJN12691.1"/>
    <property type="molecule type" value="Genomic_DNA"/>
</dbReference>
<evidence type="ECO:0000256" key="2">
    <source>
        <dbReference type="ARBA" id="ARBA00022473"/>
    </source>
</evidence>
<keyword evidence="4" id="KW-0805">Transcription regulation</keyword>